<dbReference type="RefSeq" id="WP_088259665.1">
    <property type="nucleotide sequence ID" value="NZ_NIDE01000017.1"/>
</dbReference>
<dbReference type="OrthoDB" id="222965at2"/>
<feature type="domain" description="Pyrrolo-quinoline quinone repeat" evidence="1">
    <location>
        <begin position="125"/>
        <end position="355"/>
    </location>
</feature>
<accession>A0A225D515</accession>
<evidence type="ECO:0000313" key="3">
    <source>
        <dbReference type="Proteomes" id="UP000214646"/>
    </source>
</evidence>
<keyword evidence="3" id="KW-1185">Reference proteome</keyword>
<protein>
    <recommendedName>
        <fullName evidence="1">Pyrrolo-quinoline quinone repeat domain-containing protein</fullName>
    </recommendedName>
</protein>
<dbReference type="SMART" id="SM00564">
    <property type="entry name" value="PQQ"/>
    <property type="match status" value="5"/>
</dbReference>
<dbReference type="AlphaFoldDB" id="A0A225D515"/>
<dbReference type="EMBL" id="NIDE01000017">
    <property type="protein sequence ID" value="OWK36691.1"/>
    <property type="molecule type" value="Genomic_DNA"/>
</dbReference>
<comment type="caution">
    <text evidence="2">The sequence shown here is derived from an EMBL/GenBank/DDBJ whole genome shotgun (WGS) entry which is preliminary data.</text>
</comment>
<dbReference type="Proteomes" id="UP000214646">
    <property type="component" value="Unassembled WGS sequence"/>
</dbReference>
<gene>
    <name evidence="2" type="ORF">FRUB_09254</name>
</gene>
<dbReference type="InterPro" id="IPR011047">
    <property type="entry name" value="Quinoprotein_ADH-like_sf"/>
</dbReference>
<name>A0A225D515_9BACT</name>
<sequence>MTQFVRLAGIMILCILLIASGTLVSTGDELAVKEKKAGNTPAPPLVMFGGDASRNMANLKDRNIPANPIPGGPDQLWVADLGTRAYCQPIVAGGKVLCGTNNERPRNKRDIKRNADGDDEPIDLGVLMCFDARTGRFEWQAVHPKLGPVNDWPREGICSTPAIEGNRVYYVSNRCTVVCVDLNGFADGNQGDQNETFKQPTDADIVWEFDMIKEGGVFPHNMAAGSPLIVGDLLYTVTANGMDEGHTNLPAPDAPSFVALNKRTGKLVWRNSDPGENVMHAQWSNPVYGEFGGRRQVIFPGGDGWLRAFVPETGERLWRFDANPKSARYEVGGVGTKSEFIGTPVVADGKVYIGLGQDPEHTSGVGHFWCIDPTGKTGDISAELVDKIEKEAAGRDKVTGKPNPASAVVWHYGGADDRKFLSRDYSFGRTMSTACVVDGVVYIAELVGCVHCLDAKTGKKYWQYDLKSSIWGSCYYVDGKVYVATENGDLFVFKHDKNPRVIDELDIPDARDAKDFNSKRLIKRKQVEDAYLLHKIESEDPIRSTPVVADGVLYVATEKRLYAFGKK</sequence>
<evidence type="ECO:0000259" key="1">
    <source>
        <dbReference type="Pfam" id="PF13360"/>
    </source>
</evidence>
<dbReference type="SUPFAM" id="SSF50998">
    <property type="entry name" value="Quinoprotein alcohol dehydrogenase-like"/>
    <property type="match status" value="2"/>
</dbReference>
<proteinExistence type="predicted"/>
<dbReference type="PANTHER" id="PTHR34512">
    <property type="entry name" value="CELL SURFACE PROTEIN"/>
    <property type="match status" value="1"/>
</dbReference>
<dbReference type="Gene3D" id="2.130.10.10">
    <property type="entry name" value="YVTN repeat-like/Quinoprotein amine dehydrogenase"/>
    <property type="match status" value="2"/>
</dbReference>
<dbReference type="PANTHER" id="PTHR34512:SF30">
    <property type="entry name" value="OUTER MEMBRANE PROTEIN ASSEMBLY FACTOR BAMB"/>
    <property type="match status" value="1"/>
</dbReference>
<dbReference type="Gene3D" id="2.40.10.480">
    <property type="match status" value="1"/>
</dbReference>
<reference evidence="3" key="1">
    <citation type="submission" date="2017-06" db="EMBL/GenBank/DDBJ databases">
        <title>Genome analysis of Fimbriiglobus ruber SP5, the first member of the order Planctomycetales with confirmed chitinolytic capability.</title>
        <authorList>
            <person name="Ravin N.V."/>
            <person name="Rakitin A.L."/>
            <person name="Ivanova A.A."/>
            <person name="Beletsky A.V."/>
            <person name="Kulichevskaya I.S."/>
            <person name="Mardanov A.V."/>
            <person name="Dedysh S.N."/>
        </authorList>
    </citation>
    <scope>NUCLEOTIDE SEQUENCE [LARGE SCALE GENOMIC DNA]</scope>
    <source>
        <strain evidence="3">SP5</strain>
    </source>
</reference>
<dbReference type="Pfam" id="PF13360">
    <property type="entry name" value="PQQ_2"/>
    <property type="match status" value="2"/>
</dbReference>
<feature type="domain" description="Pyrrolo-quinoline quinone repeat" evidence="1">
    <location>
        <begin position="434"/>
        <end position="493"/>
    </location>
</feature>
<dbReference type="InterPro" id="IPR015943">
    <property type="entry name" value="WD40/YVTN_repeat-like_dom_sf"/>
</dbReference>
<dbReference type="InterPro" id="IPR002372">
    <property type="entry name" value="PQQ_rpt_dom"/>
</dbReference>
<organism evidence="2 3">
    <name type="scientific">Fimbriiglobus ruber</name>
    <dbReference type="NCBI Taxonomy" id="1908690"/>
    <lineage>
        <taxon>Bacteria</taxon>
        <taxon>Pseudomonadati</taxon>
        <taxon>Planctomycetota</taxon>
        <taxon>Planctomycetia</taxon>
        <taxon>Gemmatales</taxon>
        <taxon>Gemmataceae</taxon>
        <taxon>Fimbriiglobus</taxon>
    </lineage>
</organism>
<evidence type="ECO:0000313" key="2">
    <source>
        <dbReference type="EMBL" id="OWK36691.1"/>
    </source>
</evidence>
<dbReference type="InterPro" id="IPR018391">
    <property type="entry name" value="PQQ_b-propeller_rpt"/>
</dbReference>